<evidence type="ECO:0000313" key="2">
    <source>
        <dbReference type="EMBL" id="CAB1452549.1"/>
    </source>
</evidence>
<sequence>MSTRKGRGQSSDTHTVQDCGQTSLGSETHDKPEQPELKAGACFCNCVGGISGSCVAGLFVIHASPSVAPLTKQFPARKPGGGLFFVEDDLRDAFFLLRRLFIYIATAAPRILFLADKSASQ</sequence>
<keyword evidence="3" id="KW-1185">Reference proteome</keyword>
<feature type="region of interest" description="Disordered" evidence="1">
    <location>
        <begin position="1"/>
        <end position="33"/>
    </location>
</feature>
<evidence type="ECO:0000256" key="1">
    <source>
        <dbReference type="SAM" id="MobiDB-lite"/>
    </source>
</evidence>
<proteinExistence type="predicted"/>
<gene>
    <name evidence="2" type="ORF">PLEPLA_LOCUS40299</name>
</gene>
<accession>A0A9N7Z8G3</accession>
<evidence type="ECO:0000313" key="3">
    <source>
        <dbReference type="Proteomes" id="UP001153269"/>
    </source>
</evidence>
<reference evidence="2" key="1">
    <citation type="submission" date="2020-03" db="EMBL/GenBank/DDBJ databases">
        <authorList>
            <person name="Weist P."/>
        </authorList>
    </citation>
    <scope>NUCLEOTIDE SEQUENCE</scope>
</reference>
<feature type="compositionally biased region" description="Polar residues" evidence="1">
    <location>
        <begin position="8"/>
        <end position="26"/>
    </location>
</feature>
<name>A0A9N7Z8G3_PLEPL</name>
<comment type="caution">
    <text evidence="2">The sequence shown here is derived from an EMBL/GenBank/DDBJ whole genome shotgun (WGS) entry which is preliminary data.</text>
</comment>
<protein>
    <submittedName>
        <fullName evidence="2">Uncharacterized protein</fullName>
    </submittedName>
</protein>
<dbReference type="Proteomes" id="UP001153269">
    <property type="component" value="Unassembled WGS sequence"/>
</dbReference>
<organism evidence="2 3">
    <name type="scientific">Pleuronectes platessa</name>
    <name type="common">European plaice</name>
    <dbReference type="NCBI Taxonomy" id="8262"/>
    <lineage>
        <taxon>Eukaryota</taxon>
        <taxon>Metazoa</taxon>
        <taxon>Chordata</taxon>
        <taxon>Craniata</taxon>
        <taxon>Vertebrata</taxon>
        <taxon>Euteleostomi</taxon>
        <taxon>Actinopterygii</taxon>
        <taxon>Neopterygii</taxon>
        <taxon>Teleostei</taxon>
        <taxon>Neoteleostei</taxon>
        <taxon>Acanthomorphata</taxon>
        <taxon>Carangaria</taxon>
        <taxon>Pleuronectiformes</taxon>
        <taxon>Pleuronectoidei</taxon>
        <taxon>Pleuronectidae</taxon>
        <taxon>Pleuronectes</taxon>
    </lineage>
</organism>
<dbReference type="AlphaFoldDB" id="A0A9N7Z8G3"/>
<dbReference type="EMBL" id="CADEAL010004133">
    <property type="protein sequence ID" value="CAB1452549.1"/>
    <property type="molecule type" value="Genomic_DNA"/>
</dbReference>